<dbReference type="RefSeq" id="WP_168544877.1">
    <property type="nucleotide sequence ID" value="NZ_BAAAKS010000033.1"/>
</dbReference>
<accession>A0A846WX80</accession>
<proteinExistence type="predicted"/>
<sequence>MTAPQSTTETTEPTAPEGEQAAPDALDTEPQDQPEGDTFPRAYVEELRTENRERRMAAEEATGRADALAGRLHAALVAATGKLADPSDLPFDAAHLDDDAALTEAIDELLARKPHLAARRVAGDVGQGARGGAESVDLIGLMRSRA</sequence>
<evidence type="ECO:0000256" key="1">
    <source>
        <dbReference type="SAM" id="MobiDB-lite"/>
    </source>
</evidence>
<name>A0A846WX80_9ACTN</name>
<keyword evidence="3" id="KW-1185">Reference proteome</keyword>
<feature type="compositionally biased region" description="Acidic residues" evidence="1">
    <location>
        <begin position="26"/>
        <end position="35"/>
    </location>
</feature>
<feature type="compositionally biased region" description="Low complexity" evidence="1">
    <location>
        <begin position="1"/>
        <end position="23"/>
    </location>
</feature>
<evidence type="ECO:0000313" key="3">
    <source>
        <dbReference type="Proteomes" id="UP000582646"/>
    </source>
</evidence>
<dbReference type="EMBL" id="JAAXOQ010000005">
    <property type="protein sequence ID" value="NKY17807.1"/>
    <property type="molecule type" value="Genomic_DNA"/>
</dbReference>
<evidence type="ECO:0000313" key="2">
    <source>
        <dbReference type="EMBL" id="NKY17807.1"/>
    </source>
</evidence>
<feature type="region of interest" description="Disordered" evidence="1">
    <location>
        <begin position="1"/>
        <end position="40"/>
    </location>
</feature>
<comment type="caution">
    <text evidence="2">The sequence shown here is derived from an EMBL/GenBank/DDBJ whole genome shotgun (WGS) entry which is preliminary data.</text>
</comment>
<protein>
    <submittedName>
        <fullName evidence="2">Uncharacterized protein</fullName>
    </submittedName>
</protein>
<reference evidence="2 3" key="1">
    <citation type="submission" date="2020-04" db="EMBL/GenBank/DDBJ databases">
        <title>MicrobeNet Type strains.</title>
        <authorList>
            <person name="Nicholson A.C."/>
        </authorList>
    </citation>
    <scope>NUCLEOTIDE SEQUENCE [LARGE SCALE GENOMIC DNA]</scope>
    <source>
        <strain evidence="2 3">DSM 44113</strain>
    </source>
</reference>
<gene>
    <name evidence="2" type="ORF">HF999_05400</name>
</gene>
<dbReference type="Proteomes" id="UP000582646">
    <property type="component" value="Unassembled WGS sequence"/>
</dbReference>
<organism evidence="2 3">
    <name type="scientific">Tsukamurella spumae</name>
    <dbReference type="NCBI Taxonomy" id="44753"/>
    <lineage>
        <taxon>Bacteria</taxon>
        <taxon>Bacillati</taxon>
        <taxon>Actinomycetota</taxon>
        <taxon>Actinomycetes</taxon>
        <taxon>Mycobacteriales</taxon>
        <taxon>Tsukamurellaceae</taxon>
        <taxon>Tsukamurella</taxon>
    </lineage>
</organism>
<dbReference type="AlphaFoldDB" id="A0A846WX80"/>